<dbReference type="AlphaFoldDB" id="A0A163ITE8"/>
<dbReference type="OMA" id="MRITWAR"/>
<dbReference type="InParanoid" id="A0A163ITE8"/>
<reference evidence="1" key="1">
    <citation type="submission" date="2016-04" db="EMBL/GenBank/DDBJ databases">
        <authorList>
            <person name="Evans L.H."/>
            <person name="Alamgir A."/>
            <person name="Owens N."/>
            <person name="Weber N.D."/>
            <person name="Virtaneva K."/>
            <person name="Barbian K."/>
            <person name="Babar A."/>
            <person name="Rosenke K."/>
        </authorList>
    </citation>
    <scope>NUCLEOTIDE SEQUENCE [LARGE SCALE GENOMIC DNA]</scope>
    <source>
        <strain evidence="1">CBS 101.48</strain>
    </source>
</reference>
<name>A0A163ITE8_ABSGL</name>
<organism evidence="1">
    <name type="scientific">Absidia glauca</name>
    <name type="common">Pin mould</name>
    <dbReference type="NCBI Taxonomy" id="4829"/>
    <lineage>
        <taxon>Eukaryota</taxon>
        <taxon>Fungi</taxon>
        <taxon>Fungi incertae sedis</taxon>
        <taxon>Mucoromycota</taxon>
        <taxon>Mucoromycotina</taxon>
        <taxon>Mucoromycetes</taxon>
        <taxon>Mucorales</taxon>
        <taxon>Cunninghamellaceae</taxon>
        <taxon>Absidia</taxon>
    </lineage>
</organism>
<evidence type="ECO:0000313" key="2">
    <source>
        <dbReference type="Proteomes" id="UP000078561"/>
    </source>
</evidence>
<proteinExistence type="predicted"/>
<evidence type="ECO:0000313" key="1">
    <source>
        <dbReference type="EMBL" id="SAL95180.1"/>
    </source>
</evidence>
<dbReference type="Proteomes" id="UP000078561">
    <property type="component" value="Unassembled WGS sequence"/>
</dbReference>
<accession>A0A163ITE8</accession>
<gene>
    <name evidence="1" type="primary">ABSGL_00495.1 scaffold 786</name>
</gene>
<dbReference type="EMBL" id="LT550258">
    <property type="protein sequence ID" value="SAL95180.1"/>
    <property type="molecule type" value="Genomic_DNA"/>
</dbReference>
<keyword evidence="2" id="KW-1185">Reference proteome</keyword>
<protein>
    <submittedName>
        <fullName evidence="1">Uncharacterized protein</fullName>
    </submittedName>
</protein>
<dbReference type="OrthoDB" id="2225686at2759"/>
<sequence length="174" mass="19700">MFPAITFNKLDTPNFDSVFNFDHYNRGADCGYGEAKPTARDNDHYLVCVDLVKVAILSKEALNGQRLDGVLGIQIVGRTLMFYVLLLPTEGIYTLLQLAEVKIPDSLQNLSHLVMDVSNILTVMDIFDRLCVSSNNPQIIIDRQTPTVPLDVLQQLFSVSKDRKRPCHLKRRHN</sequence>